<comment type="caution">
    <text evidence="2">The sequence shown here is derived from an EMBL/GenBank/DDBJ whole genome shotgun (WGS) entry which is preliminary data.</text>
</comment>
<accession>A0A9D4FY19</accession>
<protein>
    <submittedName>
        <fullName evidence="2">Uncharacterized protein</fullName>
    </submittedName>
</protein>
<organism evidence="2 3">
    <name type="scientific">Dreissena polymorpha</name>
    <name type="common">Zebra mussel</name>
    <name type="synonym">Mytilus polymorpha</name>
    <dbReference type="NCBI Taxonomy" id="45954"/>
    <lineage>
        <taxon>Eukaryota</taxon>
        <taxon>Metazoa</taxon>
        <taxon>Spiralia</taxon>
        <taxon>Lophotrochozoa</taxon>
        <taxon>Mollusca</taxon>
        <taxon>Bivalvia</taxon>
        <taxon>Autobranchia</taxon>
        <taxon>Heteroconchia</taxon>
        <taxon>Euheterodonta</taxon>
        <taxon>Imparidentia</taxon>
        <taxon>Neoheterodontei</taxon>
        <taxon>Myida</taxon>
        <taxon>Dreissenoidea</taxon>
        <taxon>Dreissenidae</taxon>
        <taxon>Dreissena</taxon>
    </lineage>
</organism>
<reference evidence="2" key="2">
    <citation type="submission" date="2020-11" db="EMBL/GenBank/DDBJ databases">
        <authorList>
            <person name="McCartney M.A."/>
            <person name="Auch B."/>
            <person name="Kono T."/>
            <person name="Mallez S."/>
            <person name="Becker A."/>
            <person name="Gohl D.M."/>
            <person name="Silverstein K.A.T."/>
            <person name="Koren S."/>
            <person name="Bechman K.B."/>
            <person name="Herman A."/>
            <person name="Abrahante J.E."/>
            <person name="Garbe J."/>
        </authorList>
    </citation>
    <scope>NUCLEOTIDE SEQUENCE</scope>
    <source>
        <strain evidence="2">Duluth1</strain>
        <tissue evidence="2">Whole animal</tissue>
    </source>
</reference>
<evidence type="ECO:0000313" key="2">
    <source>
        <dbReference type="EMBL" id="KAH3806592.1"/>
    </source>
</evidence>
<evidence type="ECO:0000256" key="1">
    <source>
        <dbReference type="SAM" id="MobiDB-lite"/>
    </source>
</evidence>
<evidence type="ECO:0000313" key="3">
    <source>
        <dbReference type="Proteomes" id="UP000828390"/>
    </source>
</evidence>
<dbReference type="EMBL" id="JAIWYP010000006">
    <property type="protein sequence ID" value="KAH3806592.1"/>
    <property type="molecule type" value="Genomic_DNA"/>
</dbReference>
<reference evidence="2" key="1">
    <citation type="journal article" date="2019" name="bioRxiv">
        <title>The Genome of the Zebra Mussel, Dreissena polymorpha: A Resource for Invasive Species Research.</title>
        <authorList>
            <person name="McCartney M.A."/>
            <person name="Auch B."/>
            <person name="Kono T."/>
            <person name="Mallez S."/>
            <person name="Zhang Y."/>
            <person name="Obille A."/>
            <person name="Becker A."/>
            <person name="Abrahante J.E."/>
            <person name="Garbe J."/>
            <person name="Badalamenti J.P."/>
            <person name="Herman A."/>
            <person name="Mangelson H."/>
            <person name="Liachko I."/>
            <person name="Sullivan S."/>
            <person name="Sone E.D."/>
            <person name="Koren S."/>
            <person name="Silverstein K.A.T."/>
            <person name="Beckman K.B."/>
            <person name="Gohl D.M."/>
        </authorList>
    </citation>
    <scope>NUCLEOTIDE SEQUENCE</scope>
    <source>
        <strain evidence="2">Duluth1</strain>
        <tissue evidence="2">Whole animal</tissue>
    </source>
</reference>
<dbReference type="PANTHER" id="PTHR34239">
    <property type="entry name" value="APPLE DOMAIN-CONTAINING PROTEIN"/>
    <property type="match status" value="1"/>
</dbReference>
<dbReference type="PANTHER" id="PTHR34239:SF2">
    <property type="entry name" value="TRANSPOSABLE ELEMENT P TRANSPOSASE_THAP9 CONSERVED DOMAIN-CONTAINING PROTEIN"/>
    <property type="match status" value="1"/>
</dbReference>
<proteinExistence type="predicted"/>
<dbReference type="Proteomes" id="UP000828390">
    <property type="component" value="Unassembled WGS sequence"/>
</dbReference>
<feature type="compositionally biased region" description="Acidic residues" evidence="1">
    <location>
        <begin position="1"/>
        <end position="12"/>
    </location>
</feature>
<keyword evidence="3" id="KW-1185">Reference proteome</keyword>
<gene>
    <name evidence="2" type="ORF">DPMN_134915</name>
</gene>
<name>A0A9D4FY19_DREPO</name>
<feature type="region of interest" description="Disordered" evidence="1">
    <location>
        <begin position="58"/>
        <end position="84"/>
    </location>
</feature>
<feature type="compositionally biased region" description="Low complexity" evidence="1">
    <location>
        <begin position="70"/>
        <end position="84"/>
    </location>
</feature>
<dbReference type="AlphaFoldDB" id="A0A9D4FY19"/>
<feature type="region of interest" description="Disordered" evidence="1">
    <location>
        <begin position="1"/>
        <end position="21"/>
    </location>
</feature>
<sequence length="294" mass="31770">MEDELSLEEDTEFSGLGSDECVSPVAPQKTLKSVVTNVTNKTKGKAVGTKSANNKCTIKSKVKKTDRNKSSASTSTCTNSKSSSNVLDFSELSKQEIDNLKVALGLGSVDVVTENDDIAQYGQNLDDLPNIHVQFDHDHSDNDVELDSNNNNRKNIGADFSAALFDGKDDNPTSEDFWDLPKLRAPEKGAAISQSLANLINTACSAQCDTDSIVAKYKLPENCVNLGAPLVNNELWKVLDKRARSQDRGMVEIQNLAATGIVPMIKLAEMFKTQISSSPEARTLVSDNNGPSTV</sequence>